<proteinExistence type="predicted"/>
<sequence>MFLAFFSSMNWVAF</sequence>
<reference evidence="1" key="1">
    <citation type="submission" date="2018-02" db="EMBL/GenBank/DDBJ databases">
        <title>Rhizophora mucronata_Transcriptome.</title>
        <authorList>
            <person name="Meera S.P."/>
            <person name="Sreeshan A."/>
            <person name="Augustine A."/>
        </authorList>
    </citation>
    <scope>NUCLEOTIDE SEQUENCE</scope>
    <source>
        <tissue evidence="1">Leaf</tissue>
    </source>
</reference>
<evidence type="ECO:0000313" key="1">
    <source>
        <dbReference type="EMBL" id="MBX42448.1"/>
    </source>
</evidence>
<organism evidence="1">
    <name type="scientific">Rhizophora mucronata</name>
    <name type="common">Asiatic mangrove</name>
    <dbReference type="NCBI Taxonomy" id="61149"/>
    <lineage>
        <taxon>Eukaryota</taxon>
        <taxon>Viridiplantae</taxon>
        <taxon>Streptophyta</taxon>
        <taxon>Embryophyta</taxon>
        <taxon>Tracheophyta</taxon>
        <taxon>Spermatophyta</taxon>
        <taxon>Magnoliopsida</taxon>
        <taxon>eudicotyledons</taxon>
        <taxon>Gunneridae</taxon>
        <taxon>Pentapetalae</taxon>
        <taxon>rosids</taxon>
        <taxon>fabids</taxon>
        <taxon>Malpighiales</taxon>
        <taxon>Rhizophoraceae</taxon>
        <taxon>Rhizophora</taxon>
    </lineage>
</organism>
<name>A0A2P2NIX1_RHIMU</name>
<accession>A0A2P2NIX1</accession>
<protein>
    <submittedName>
        <fullName evidence="1">Uncharacterized protein</fullName>
    </submittedName>
</protein>
<dbReference type="EMBL" id="GGEC01061964">
    <property type="protein sequence ID" value="MBX42448.1"/>
    <property type="molecule type" value="Transcribed_RNA"/>
</dbReference>